<protein>
    <submittedName>
        <fullName evidence="3">50S ribosome-binding GTPase</fullName>
    </submittedName>
</protein>
<keyword evidence="1" id="KW-0175">Coiled coil</keyword>
<reference evidence="3" key="1">
    <citation type="submission" date="2020-09" db="EMBL/GenBank/DDBJ databases">
        <title>Comparative genome analyses of four rice-infecting Rhizoctonia solani isolates reveal extensive enrichment of homogalacturonan modification genes.</title>
        <authorList>
            <person name="Lee D.-Y."/>
            <person name="Jeon J."/>
            <person name="Kim K.-T."/>
            <person name="Cheong K."/>
            <person name="Song H."/>
            <person name="Choi G."/>
            <person name="Ko J."/>
            <person name="Opiyo S.O."/>
            <person name="Zuo S."/>
            <person name="Madhav S."/>
            <person name="Lee Y.-H."/>
            <person name="Wang G.-L."/>
        </authorList>
    </citation>
    <scope>NUCLEOTIDE SEQUENCE</scope>
    <source>
        <strain evidence="3">AG1-IA B2</strain>
    </source>
</reference>
<evidence type="ECO:0000313" key="4">
    <source>
        <dbReference type="Proteomes" id="UP000614334"/>
    </source>
</evidence>
<name>A0A8H7M7W0_9AGAM</name>
<dbReference type="EMBL" id="JACYCF010000006">
    <property type="protein sequence ID" value="KAF8756750.1"/>
    <property type="molecule type" value="Genomic_DNA"/>
</dbReference>
<dbReference type="AlphaFoldDB" id="A0A8H7M7W0"/>
<feature type="region of interest" description="Disordered" evidence="2">
    <location>
        <begin position="161"/>
        <end position="193"/>
    </location>
</feature>
<organism evidence="3 4">
    <name type="scientific">Rhizoctonia solani</name>
    <dbReference type="NCBI Taxonomy" id="456999"/>
    <lineage>
        <taxon>Eukaryota</taxon>
        <taxon>Fungi</taxon>
        <taxon>Dikarya</taxon>
        <taxon>Basidiomycota</taxon>
        <taxon>Agaricomycotina</taxon>
        <taxon>Agaricomycetes</taxon>
        <taxon>Cantharellales</taxon>
        <taxon>Ceratobasidiaceae</taxon>
        <taxon>Rhizoctonia</taxon>
    </lineage>
</organism>
<gene>
    <name evidence="3" type="ORF">RHS01_04507</name>
</gene>
<evidence type="ECO:0000256" key="1">
    <source>
        <dbReference type="SAM" id="Coils"/>
    </source>
</evidence>
<proteinExistence type="predicted"/>
<sequence>MEFFGTPLAEGAQMARHTNTQESAHNIIRMLLGKDLMVTKIQRQLVDESLPLEKTDVGLVIGQDLEDNLRKRQEEMSELMAQRQNALEANDQNWLRLLDSQEERARIKESQLLDQLQVLRTSETKPLNNTSLQVDEAQFKTIIDSDLALFQAQIEAMENKSMGQARARDKQLADHLRKEEEQEKQRDKKIDDEIARMKATTTSSTHPIAEVPMPVNKIILLAVDHPTKAELFLTSLGGLGTV</sequence>
<comment type="caution">
    <text evidence="3">The sequence shown here is derived from an EMBL/GenBank/DDBJ whole genome shotgun (WGS) entry which is preliminary data.</text>
</comment>
<evidence type="ECO:0000313" key="3">
    <source>
        <dbReference type="EMBL" id="KAF8756750.1"/>
    </source>
</evidence>
<evidence type="ECO:0000256" key="2">
    <source>
        <dbReference type="SAM" id="MobiDB-lite"/>
    </source>
</evidence>
<feature type="coiled-coil region" evidence="1">
    <location>
        <begin position="62"/>
        <end position="89"/>
    </location>
</feature>
<accession>A0A8H7M7W0</accession>
<dbReference type="Proteomes" id="UP000614334">
    <property type="component" value="Unassembled WGS sequence"/>
</dbReference>
<feature type="compositionally biased region" description="Basic and acidic residues" evidence="2">
    <location>
        <begin position="166"/>
        <end position="193"/>
    </location>
</feature>